<protein>
    <submittedName>
        <fullName evidence="5">Uncharacterized protein</fullName>
    </submittedName>
</protein>
<evidence type="ECO:0000256" key="1">
    <source>
        <dbReference type="ARBA" id="ARBA00004308"/>
    </source>
</evidence>
<evidence type="ECO:0000256" key="2">
    <source>
        <dbReference type="ARBA" id="ARBA00022448"/>
    </source>
</evidence>
<feature type="region of interest" description="Disordered" evidence="3">
    <location>
        <begin position="1"/>
        <end position="38"/>
    </location>
</feature>
<dbReference type="eggNOG" id="ENOG502RWPW">
    <property type="taxonomic scope" value="Eukaryota"/>
</dbReference>
<comment type="caution">
    <text evidence="5">The sequence shown here is derived from an EMBL/GenBank/DDBJ whole genome shotgun (WGS) entry which is preliminary data.</text>
</comment>
<feature type="region of interest" description="Disordered" evidence="3">
    <location>
        <begin position="119"/>
        <end position="143"/>
    </location>
</feature>
<evidence type="ECO:0000256" key="3">
    <source>
        <dbReference type="SAM" id="MobiDB-lite"/>
    </source>
</evidence>
<comment type="subcellular location">
    <subcellularLocation>
        <location evidence="1">Endomembrane system</location>
    </subcellularLocation>
</comment>
<feature type="compositionally biased region" description="Polar residues" evidence="3">
    <location>
        <begin position="8"/>
        <end position="17"/>
    </location>
</feature>
<keyword evidence="4" id="KW-1133">Transmembrane helix</keyword>
<keyword evidence="2" id="KW-0813">Transport</keyword>
<keyword evidence="4" id="KW-0472">Membrane</keyword>
<dbReference type="EMBL" id="AGNL01017871">
    <property type="protein sequence ID" value="EJK63925.1"/>
    <property type="molecule type" value="Genomic_DNA"/>
</dbReference>
<feature type="transmembrane region" description="Helical" evidence="4">
    <location>
        <begin position="183"/>
        <end position="205"/>
    </location>
</feature>
<dbReference type="GO" id="GO:0012505">
    <property type="term" value="C:endomembrane system"/>
    <property type="evidence" value="ECO:0007669"/>
    <property type="project" value="UniProtKB-SubCell"/>
</dbReference>
<accession>K0SEY3</accession>
<reference evidence="5 6" key="1">
    <citation type="journal article" date="2012" name="Genome Biol.">
        <title>Genome and low-iron response of an oceanic diatom adapted to chronic iron limitation.</title>
        <authorList>
            <person name="Lommer M."/>
            <person name="Specht M."/>
            <person name="Roy A.S."/>
            <person name="Kraemer L."/>
            <person name="Andreson R."/>
            <person name="Gutowska M.A."/>
            <person name="Wolf J."/>
            <person name="Bergner S.V."/>
            <person name="Schilhabel M.B."/>
            <person name="Klostermeier U.C."/>
            <person name="Beiko R.G."/>
            <person name="Rosenstiel P."/>
            <person name="Hippler M."/>
            <person name="Laroche J."/>
        </authorList>
    </citation>
    <scope>NUCLEOTIDE SEQUENCE [LARGE SCALE GENOMIC DNA]</scope>
    <source>
        <strain evidence="5 6">CCMP1005</strain>
    </source>
</reference>
<keyword evidence="4" id="KW-0812">Transmembrane</keyword>
<organism evidence="5 6">
    <name type="scientific">Thalassiosira oceanica</name>
    <name type="common">Marine diatom</name>
    <dbReference type="NCBI Taxonomy" id="159749"/>
    <lineage>
        <taxon>Eukaryota</taxon>
        <taxon>Sar</taxon>
        <taxon>Stramenopiles</taxon>
        <taxon>Ochrophyta</taxon>
        <taxon>Bacillariophyta</taxon>
        <taxon>Coscinodiscophyceae</taxon>
        <taxon>Thalassiosirophycidae</taxon>
        <taxon>Thalassiosirales</taxon>
        <taxon>Thalassiosiraceae</taxon>
        <taxon>Thalassiosira</taxon>
    </lineage>
</organism>
<proteinExistence type="predicted"/>
<dbReference type="OrthoDB" id="191139at2759"/>
<evidence type="ECO:0000256" key="4">
    <source>
        <dbReference type="SAM" id="Phobius"/>
    </source>
</evidence>
<dbReference type="Proteomes" id="UP000266841">
    <property type="component" value="Unassembled WGS sequence"/>
</dbReference>
<dbReference type="PANTHER" id="PTHR31651">
    <property type="match status" value="1"/>
</dbReference>
<keyword evidence="6" id="KW-1185">Reference proteome</keyword>
<gene>
    <name evidence="5" type="ORF">THAOC_15393</name>
</gene>
<feature type="compositionally biased region" description="Basic and acidic residues" evidence="3">
    <location>
        <begin position="120"/>
        <end position="133"/>
    </location>
</feature>
<evidence type="ECO:0000313" key="6">
    <source>
        <dbReference type="Proteomes" id="UP000266841"/>
    </source>
</evidence>
<sequence length="207" mass="22211">MTGDGLTGDTSRSSSEPTPCLNDLSPQSRDLQNKETKSNQAKQAVKLVFKAFKNTVTSPGFIAMVLGFITACIEPLRSALFSAGGGLRFLGSAFESLGSSSASVGTLLVAASLVHQTSHAAHEGDDGTKKSDEVVDESEDNGATQRTVDLRDALERSRSSIIEFSSRSLIYLRKIRKPTIRMHLWFTLSRLVVSPAIVSGLMIVLHG</sequence>
<dbReference type="PANTHER" id="PTHR31651:SF33">
    <property type="entry name" value="PROTEIN PIN-LIKES 1"/>
    <property type="match status" value="1"/>
</dbReference>
<dbReference type="InterPro" id="IPR045033">
    <property type="entry name" value="PILS1/3/4/5/7"/>
</dbReference>
<dbReference type="AlphaFoldDB" id="K0SEY3"/>
<evidence type="ECO:0000313" key="5">
    <source>
        <dbReference type="EMBL" id="EJK63925.1"/>
    </source>
</evidence>
<name>K0SEY3_THAOC</name>